<dbReference type="InterPro" id="IPR050267">
    <property type="entry name" value="Anti-sigma-factor_SerPK"/>
</dbReference>
<evidence type="ECO:0000313" key="3">
    <source>
        <dbReference type="EMBL" id="RID92539.1"/>
    </source>
</evidence>
<keyword evidence="3" id="KW-0067">ATP-binding</keyword>
<dbReference type="GO" id="GO:0004674">
    <property type="term" value="F:protein serine/threonine kinase activity"/>
    <property type="evidence" value="ECO:0007669"/>
    <property type="project" value="UniProtKB-KW"/>
</dbReference>
<keyword evidence="1" id="KW-0723">Serine/threonine-protein kinase</keyword>
<dbReference type="PANTHER" id="PTHR35526:SF3">
    <property type="entry name" value="ANTI-SIGMA-F FACTOR RSBW"/>
    <property type="match status" value="1"/>
</dbReference>
<feature type="domain" description="Histidine kinase/HSP90-like ATPase" evidence="2">
    <location>
        <begin position="16"/>
        <end position="135"/>
    </location>
</feature>
<organism evidence="3 4">
    <name type="scientific">Gemmobacter lutimaris</name>
    <dbReference type="NCBI Taxonomy" id="2306023"/>
    <lineage>
        <taxon>Bacteria</taxon>
        <taxon>Pseudomonadati</taxon>
        <taxon>Pseudomonadota</taxon>
        <taxon>Alphaproteobacteria</taxon>
        <taxon>Rhodobacterales</taxon>
        <taxon>Paracoccaceae</taxon>
        <taxon>Gemmobacter</taxon>
    </lineage>
</organism>
<dbReference type="EMBL" id="QXXQ01000003">
    <property type="protein sequence ID" value="RID92539.1"/>
    <property type="molecule type" value="Genomic_DNA"/>
</dbReference>
<dbReference type="SUPFAM" id="SSF55874">
    <property type="entry name" value="ATPase domain of HSP90 chaperone/DNA topoisomerase II/histidine kinase"/>
    <property type="match status" value="1"/>
</dbReference>
<dbReference type="InterPro" id="IPR036890">
    <property type="entry name" value="HATPase_C_sf"/>
</dbReference>
<dbReference type="Proteomes" id="UP000266649">
    <property type="component" value="Unassembled WGS sequence"/>
</dbReference>
<evidence type="ECO:0000313" key="4">
    <source>
        <dbReference type="Proteomes" id="UP000266649"/>
    </source>
</evidence>
<dbReference type="AlphaFoldDB" id="A0A398BP70"/>
<name>A0A398BP70_9RHOB</name>
<keyword evidence="4" id="KW-1185">Reference proteome</keyword>
<dbReference type="Gene3D" id="3.30.565.10">
    <property type="entry name" value="Histidine kinase-like ATPase, C-terminal domain"/>
    <property type="match status" value="1"/>
</dbReference>
<comment type="caution">
    <text evidence="3">The sequence shown here is derived from an EMBL/GenBank/DDBJ whole genome shotgun (WGS) entry which is preliminary data.</text>
</comment>
<dbReference type="CDD" id="cd16936">
    <property type="entry name" value="HATPase_RsbW-like"/>
    <property type="match status" value="1"/>
</dbReference>
<proteinExistence type="predicted"/>
<dbReference type="GO" id="GO:0005524">
    <property type="term" value="F:ATP binding"/>
    <property type="evidence" value="ECO:0007669"/>
    <property type="project" value="UniProtKB-KW"/>
</dbReference>
<dbReference type="RefSeq" id="WP_119134212.1">
    <property type="nucleotide sequence ID" value="NZ_QXXQ01000003.1"/>
</dbReference>
<keyword evidence="1" id="KW-0808">Transferase</keyword>
<accession>A0A398BP70</accession>
<protein>
    <submittedName>
        <fullName evidence="3">ATP-binding protein</fullName>
    </submittedName>
</protein>
<dbReference type="Pfam" id="PF13581">
    <property type="entry name" value="HATPase_c_2"/>
    <property type="match status" value="1"/>
</dbReference>
<gene>
    <name evidence="3" type="ORF">D2N39_07835</name>
</gene>
<evidence type="ECO:0000259" key="2">
    <source>
        <dbReference type="Pfam" id="PF13581"/>
    </source>
</evidence>
<keyword evidence="3" id="KW-0547">Nucleotide-binding</keyword>
<dbReference type="PANTHER" id="PTHR35526">
    <property type="entry name" value="ANTI-SIGMA-F FACTOR RSBW-RELATED"/>
    <property type="match status" value="1"/>
</dbReference>
<reference evidence="3 4" key="1">
    <citation type="submission" date="2018-09" db="EMBL/GenBank/DDBJ databases">
        <title>Gemmobacter lutimaris sp. nov., a marine bacterium isolated from tidal flat.</title>
        <authorList>
            <person name="Lee D.W."/>
            <person name="Yoo Y."/>
            <person name="Kim J.-J."/>
            <person name="Kim B.S."/>
        </authorList>
    </citation>
    <scope>NUCLEOTIDE SEQUENCE [LARGE SCALE GENOMIC DNA]</scope>
    <source>
        <strain evidence="3 4">YJ-T1-11</strain>
    </source>
</reference>
<keyword evidence="1" id="KW-0418">Kinase</keyword>
<dbReference type="InterPro" id="IPR003594">
    <property type="entry name" value="HATPase_dom"/>
</dbReference>
<dbReference type="OrthoDB" id="9792240at2"/>
<evidence type="ECO:0000256" key="1">
    <source>
        <dbReference type="ARBA" id="ARBA00022527"/>
    </source>
</evidence>
<sequence length="140" mass="15131">MTDTTEICLRLGGTSAEVRAALSRLMAQPRLAGDADFRQRLEIVLAEVLNNIVEHAYPTVPGRIDLQLAACAAGMTCRIADQGLPMPGLEAPLGLSPSLGGANLPEGGFGWFLIRSLCTELQYRRDAEGNELTLIVPWRQ</sequence>